<name>A0A409YNC8_9AGAR</name>
<feature type="compositionally biased region" description="Acidic residues" evidence="3">
    <location>
        <begin position="591"/>
        <end position="602"/>
    </location>
</feature>
<dbReference type="InParanoid" id="A0A409YNC8"/>
<evidence type="ECO:0000256" key="3">
    <source>
        <dbReference type="SAM" id="MobiDB-lite"/>
    </source>
</evidence>
<evidence type="ECO:0000256" key="2">
    <source>
        <dbReference type="ARBA" id="ARBA00023242"/>
    </source>
</evidence>
<protein>
    <recommendedName>
        <fullName evidence="4">ELYS-like domain-containing protein</fullName>
    </recommendedName>
</protein>
<feature type="compositionally biased region" description="Acidic residues" evidence="3">
    <location>
        <begin position="651"/>
        <end position="667"/>
    </location>
</feature>
<reference evidence="5 6" key="1">
    <citation type="journal article" date="2018" name="Evol. Lett.">
        <title>Horizontal gene cluster transfer increased hallucinogenic mushroom diversity.</title>
        <authorList>
            <person name="Reynolds H.T."/>
            <person name="Vijayakumar V."/>
            <person name="Gluck-Thaler E."/>
            <person name="Korotkin H.B."/>
            <person name="Matheny P.B."/>
            <person name="Slot J.C."/>
        </authorList>
    </citation>
    <scope>NUCLEOTIDE SEQUENCE [LARGE SCALE GENOMIC DNA]</scope>
    <source>
        <strain evidence="5 6">2629</strain>
    </source>
</reference>
<feature type="compositionally biased region" description="Basic residues" evidence="3">
    <location>
        <begin position="732"/>
        <end position="746"/>
    </location>
</feature>
<feature type="region of interest" description="Disordered" evidence="3">
    <location>
        <begin position="487"/>
        <end position="746"/>
    </location>
</feature>
<gene>
    <name evidence="5" type="ORF">CVT24_012011</name>
</gene>
<dbReference type="Proteomes" id="UP000284842">
    <property type="component" value="Unassembled WGS sequence"/>
</dbReference>
<dbReference type="EMBL" id="NHTK01000920">
    <property type="protein sequence ID" value="PPR04583.1"/>
    <property type="molecule type" value="Genomic_DNA"/>
</dbReference>
<feature type="compositionally biased region" description="Basic and acidic residues" evidence="3">
    <location>
        <begin position="504"/>
        <end position="519"/>
    </location>
</feature>
<dbReference type="AlphaFoldDB" id="A0A409YNC8"/>
<evidence type="ECO:0000313" key="5">
    <source>
        <dbReference type="EMBL" id="PPR04583.1"/>
    </source>
</evidence>
<dbReference type="Pfam" id="PF13934">
    <property type="entry name" value="ELYS"/>
    <property type="match status" value="1"/>
</dbReference>
<comment type="subcellular location">
    <subcellularLocation>
        <location evidence="1">Nucleus</location>
    </subcellularLocation>
</comment>
<sequence length="746" mass="82129">MDVDVAQPSRDSPYNSFFDAANFPWQEPWPEQIRLRRASMHDSLIFDILLLSGGITQPHVLYPPENPEGLNKLLEAIADSTYDTLKQDSLVYYLLKWYQDGRERTFQQTKCIPPQFSALTDAYWHIDTGVNVARAVAILSDARLNRDYADRIILALSLAPDAPTLIRRYVQTAKPILVNPPELEMYTIALADSSVLEAWKFSRTFTDVEEMRSRLFRKILEWSLTPKPRPVALRQLLVLPYTPEEEEILNDFVQRPSTISYSSVALLQDLICVRLIQAGRYFDAVKLDRKFTNATPRKHLEITRSRSKMVQEVYQALPSIERSILDLELDPTIPQKAPLTPKPVVQTPRARQTEALDQSISQSWEEIRVPDALLNKQTPLKEVGSGAATARFGPASLQASTSTPAKVPLPAFTPLASGSSSVPRKNPIFGSSVTSAAKPRSSLGSSNVLNFNSSAIASPASGMKLPPPNLSSSHAAPHKFVPASQQKNAFYQPPPPKTNGVKRSFPEELNHSPEPHEPLDLDMETDNEGKVEKDLPNGKQNGAAHDHDADEGNALQYSVFSNQKQAPIAAQPPPAKISSKMKSPPPGSLMSDDDAMDEDQEEEPKPTSRSSRTTRKSVATSSKSQPVQKPPAKKARQSKKPVSRSIPGGLMDEDDIGGDEDGEEEDQVAPLRVPSPPPATTSAPRRGVRKSRSAASVDTTDEMEGIQTRRRSSRLTTTGSVNGGSPEQPAAKARKSTKTGGTRKKR</sequence>
<evidence type="ECO:0000259" key="4">
    <source>
        <dbReference type="Pfam" id="PF13934"/>
    </source>
</evidence>
<proteinExistence type="predicted"/>
<feature type="compositionally biased region" description="Basic and acidic residues" evidence="3">
    <location>
        <begin position="527"/>
        <end position="536"/>
    </location>
</feature>
<dbReference type="InterPro" id="IPR025151">
    <property type="entry name" value="ELYS_dom"/>
</dbReference>
<comment type="caution">
    <text evidence="5">The sequence shown here is derived from an EMBL/GenBank/DDBJ whole genome shotgun (WGS) entry which is preliminary data.</text>
</comment>
<keyword evidence="6" id="KW-1185">Reference proteome</keyword>
<dbReference type="GO" id="GO:0005634">
    <property type="term" value="C:nucleus"/>
    <property type="evidence" value="ECO:0007669"/>
    <property type="project" value="UniProtKB-SubCell"/>
</dbReference>
<evidence type="ECO:0000256" key="1">
    <source>
        <dbReference type="ARBA" id="ARBA00004123"/>
    </source>
</evidence>
<dbReference type="STRING" id="181874.A0A409YNC8"/>
<dbReference type="OrthoDB" id="20729at2759"/>
<evidence type="ECO:0000313" key="6">
    <source>
        <dbReference type="Proteomes" id="UP000284842"/>
    </source>
</evidence>
<keyword evidence="2" id="KW-0539">Nucleus</keyword>
<feature type="compositionally biased region" description="Low complexity" evidence="3">
    <location>
        <begin position="607"/>
        <end position="624"/>
    </location>
</feature>
<feature type="domain" description="ELYS-like" evidence="4">
    <location>
        <begin position="44"/>
        <end position="255"/>
    </location>
</feature>
<organism evidence="5 6">
    <name type="scientific">Panaeolus cyanescens</name>
    <dbReference type="NCBI Taxonomy" id="181874"/>
    <lineage>
        <taxon>Eukaryota</taxon>
        <taxon>Fungi</taxon>
        <taxon>Dikarya</taxon>
        <taxon>Basidiomycota</taxon>
        <taxon>Agaricomycotina</taxon>
        <taxon>Agaricomycetes</taxon>
        <taxon>Agaricomycetidae</taxon>
        <taxon>Agaricales</taxon>
        <taxon>Agaricineae</taxon>
        <taxon>Galeropsidaceae</taxon>
        <taxon>Panaeolus</taxon>
    </lineage>
</organism>
<feature type="compositionally biased region" description="Basic residues" evidence="3">
    <location>
        <begin position="631"/>
        <end position="642"/>
    </location>
</feature>
<accession>A0A409YNC8</accession>
<feature type="region of interest" description="Disordered" evidence="3">
    <location>
        <begin position="336"/>
        <end position="358"/>
    </location>
</feature>